<keyword evidence="2" id="KW-1185">Reference proteome</keyword>
<dbReference type="EMBL" id="CAJJDN010000080">
    <property type="protein sequence ID" value="CAD8103331.1"/>
    <property type="molecule type" value="Genomic_DNA"/>
</dbReference>
<organism evidence="1 2">
    <name type="scientific">Paramecium sonneborni</name>
    <dbReference type="NCBI Taxonomy" id="65129"/>
    <lineage>
        <taxon>Eukaryota</taxon>
        <taxon>Sar</taxon>
        <taxon>Alveolata</taxon>
        <taxon>Ciliophora</taxon>
        <taxon>Intramacronucleata</taxon>
        <taxon>Oligohymenophorea</taxon>
        <taxon>Peniculida</taxon>
        <taxon>Parameciidae</taxon>
        <taxon>Paramecium</taxon>
    </lineage>
</organism>
<dbReference type="AlphaFoldDB" id="A0A8S1PK14"/>
<dbReference type="Proteomes" id="UP000692954">
    <property type="component" value="Unassembled WGS sequence"/>
</dbReference>
<proteinExistence type="predicted"/>
<gene>
    <name evidence="1" type="ORF">PSON_ATCC_30995.1.T0800035</name>
</gene>
<comment type="caution">
    <text evidence="1">The sequence shown here is derived from an EMBL/GenBank/DDBJ whole genome shotgun (WGS) entry which is preliminary data.</text>
</comment>
<protein>
    <submittedName>
        <fullName evidence="1">Uncharacterized protein</fullName>
    </submittedName>
</protein>
<reference evidence="1" key="1">
    <citation type="submission" date="2021-01" db="EMBL/GenBank/DDBJ databases">
        <authorList>
            <consortium name="Genoscope - CEA"/>
            <person name="William W."/>
        </authorList>
    </citation>
    <scope>NUCLEOTIDE SEQUENCE</scope>
</reference>
<evidence type="ECO:0000313" key="1">
    <source>
        <dbReference type="EMBL" id="CAD8103331.1"/>
    </source>
</evidence>
<dbReference type="OrthoDB" id="305577at2759"/>
<evidence type="ECO:0000313" key="2">
    <source>
        <dbReference type="Proteomes" id="UP000692954"/>
    </source>
</evidence>
<sequence>MKKVSPENEQNNYYCQKKLKESQNFLEVQYFQLWSSIFYQYFNKIRTQQQSCQFLQQLQQLDIIIQNDYFSFPFTERRVSHLVLIQGNQEQKKKIIIKNDFRKTMKKNSLSYCFKLLKEREQDEIIPISPDKQLQTKKFVNLKPLKKAIEKITIMRQEQQSRRKSAYGEHFGELTSKQFQNLPTQIEQHKQIDGQRFALTSFADILERKKRKRTTKKQSVLRQLSKQESLVEYDNLERPPSCKTPPKQIILKQLQKSQLELIKEKQFKLLDKKMINFLSGKPAEVKEFVQRKKAYTINYQVTTPLSSQITGNHRNSTFPCLPLNKINSSQTNQNELKYVPQLSNRQIQNRDRPYIRYNKTLIKLINSEYKSNIQTIQKSSCNL</sequence>
<name>A0A8S1PK14_9CILI</name>
<accession>A0A8S1PK14</accession>